<dbReference type="Proteomes" id="UP001162131">
    <property type="component" value="Unassembled WGS sequence"/>
</dbReference>
<sequence length="69" mass="8428">MWRPLLKDNLYCITNIFLLVQSKSELNCKYRILIFEGKLKITKNLLKLYFLNLFYVWQSTETENFIHHS</sequence>
<dbReference type="AlphaFoldDB" id="A0AAU9JYW6"/>
<keyword evidence="2" id="KW-1185">Reference proteome</keyword>
<proteinExistence type="predicted"/>
<comment type="caution">
    <text evidence="1">The sequence shown here is derived from an EMBL/GenBank/DDBJ whole genome shotgun (WGS) entry which is preliminary data.</text>
</comment>
<name>A0AAU9JYW6_9CILI</name>
<reference evidence="1" key="1">
    <citation type="submission" date="2021-09" db="EMBL/GenBank/DDBJ databases">
        <authorList>
            <consortium name="AG Swart"/>
            <person name="Singh M."/>
            <person name="Singh A."/>
            <person name="Seah K."/>
            <person name="Emmerich C."/>
        </authorList>
    </citation>
    <scope>NUCLEOTIDE SEQUENCE</scope>
    <source>
        <strain evidence="1">ATCC30299</strain>
    </source>
</reference>
<gene>
    <name evidence="1" type="ORF">BSTOLATCC_MIC55910</name>
</gene>
<accession>A0AAU9JYW6</accession>
<evidence type="ECO:0000313" key="2">
    <source>
        <dbReference type="Proteomes" id="UP001162131"/>
    </source>
</evidence>
<protein>
    <submittedName>
        <fullName evidence="1">Uncharacterized protein</fullName>
    </submittedName>
</protein>
<evidence type="ECO:0000313" key="1">
    <source>
        <dbReference type="EMBL" id="CAG9332464.1"/>
    </source>
</evidence>
<dbReference type="EMBL" id="CAJZBQ010000054">
    <property type="protein sequence ID" value="CAG9332464.1"/>
    <property type="molecule type" value="Genomic_DNA"/>
</dbReference>
<organism evidence="1 2">
    <name type="scientific">Blepharisma stoltei</name>
    <dbReference type="NCBI Taxonomy" id="1481888"/>
    <lineage>
        <taxon>Eukaryota</taxon>
        <taxon>Sar</taxon>
        <taxon>Alveolata</taxon>
        <taxon>Ciliophora</taxon>
        <taxon>Postciliodesmatophora</taxon>
        <taxon>Heterotrichea</taxon>
        <taxon>Heterotrichida</taxon>
        <taxon>Blepharismidae</taxon>
        <taxon>Blepharisma</taxon>
    </lineage>
</organism>